<dbReference type="InterPro" id="IPR007110">
    <property type="entry name" value="Ig-like_dom"/>
</dbReference>
<dbReference type="FunFam" id="2.60.40.10:FF:001005">
    <property type="entry name" value="Beta-2-microglobulin"/>
    <property type="match status" value="1"/>
</dbReference>
<evidence type="ECO:0000256" key="2">
    <source>
        <dbReference type="ARBA" id="ARBA00009564"/>
    </source>
</evidence>
<dbReference type="RefSeq" id="XP_042562206.1">
    <property type="nucleotide sequence ID" value="XM_042706272.1"/>
</dbReference>
<evidence type="ECO:0000259" key="9">
    <source>
        <dbReference type="PROSITE" id="PS50835"/>
    </source>
</evidence>
<evidence type="ECO:0000313" key="10">
    <source>
        <dbReference type="Proteomes" id="UP000515152"/>
    </source>
</evidence>
<evidence type="ECO:0000256" key="5">
    <source>
        <dbReference type="ARBA" id="ARBA00022525"/>
    </source>
</evidence>
<keyword evidence="5" id="KW-0964">Secreted</keyword>
<keyword evidence="10" id="KW-1185">Reference proteome</keyword>
<keyword evidence="4" id="KW-0490">MHC I</keyword>
<dbReference type="PANTHER" id="PTHR19944:SF62">
    <property type="entry name" value="BETA-2-MICROGLOBULIN"/>
    <property type="match status" value="1"/>
</dbReference>
<dbReference type="InterPro" id="IPR003006">
    <property type="entry name" value="Ig/MHC_CS"/>
</dbReference>
<evidence type="ECO:0000256" key="1">
    <source>
        <dbReference type="ARBA" id="ARBA00004613"/>
    </source>
</evidence>
<reference evidence="11" key="1">
    <citation type="submission" date="2025-08" db="UniProtKB">
        <authorList>
            <consortium name="RefSeq"/>
        </authorList>
    </citation>
    <scope>IDENTIFICATION</scope>
</reference>
<evidence type="ECO:0000256" key="3">
    <source>
        <dbReference type="ARBA" id="ARBA00018767"/>
    </source>
</evidence>
<feature type="domain" description="Ig-like" evidence="9">
    <location>
        <begin position="24"/>
        <end position="111"/>
    </location>
</feature>
<evidence type="ECO:0000256" key="6">
    <source>
        <dbReference type="ARBA" id="ARBA00022859"/>
    </source>
</evidence>
<evidence type="ECO:0000256" key="8">
    <source>
        <dbReference type="SAM" id="SignalP"/>
    </source>
</evidence>
<dbReference type="Proteomes" id="UP000515152">
    <property type="component" value="Unplaced"/>
</dbReference>
<dbReference type="OrthoDB" id="9949628at2759"/>
<dbReference type="GO" id="GO:0002474">
    <property type="term" value="P:antigen processing and presentation of peptide antigen via MHC class I"/>
    <property type="evidence" value="ECO:0007669"/>
    <property type="project" value="UniProtKB-KW"/>
</dbReference>
<dbReference type="PROSITE" id="PS50835">
    <property type="entry name" value="IG_LIKE"/>
    <property type="match status" value="1"/>
</dbReference>
<proteinExistence type="inferred from homology"/>
<protein>
    <recommendedName>
        <fullName evidence="3">Beta-2-microglobulin</fullName>
    </recommendedName>
</protein>
<dbReference type="GO" id="GO:0042612">
    <property type="term" value="C:MHC class I protein complex"/>
    <property type="evidence" value="ECO:0007669"/>
    <property type="project" value="UniProtKB-KW"/>
</dbReference>
<evidence type="ECO:0000256" key="4">
    <source>
        <dbReference type="ARBA" id="ARBA00022451"/>
    </source>
</evidence>
<dbReference type="InterPro" id="IPR050160">
    <property type="entry name" value="MHC/Immunoglobulin"/>
</dbReference>
<dbReference type="KEGG" id="char:122131637"/>
<dbReference type="SMART" id="SM00407">
    <property type="entry name" value="IGc1"/>
    <property type="match status" value="1"/>
</dbReference>
<dbReference type="GO" id="GO:0010038">
    <property type="term" value="P:response to metal ion"/>
    <property type="evidence" value="ECO:0007669"/>
    <property type="project" value="UniProtKB-ARBA"/>
</dbReference>
<comment type="subcellular location">
    <subcellularLocation>
        <location evidence="1">Secreted</location>
    </subcellularLocation>
</comment>
<dbReference type="InterPro" id="IPR003597">
    <property type="entry name" value="Ig_C1-set"/>
</dbReference>
<comment type="similarity">
    <text evidence="2">Belongs to the beta-2-microglobulin family.</text>
</comment>
<dbReference type="GeneID" id="122131637"/>
<dbReference type="PROSITE" id="PS00290">
    <property type="entry name" value="IG_MHC"/>
    <property type="match status" value="1"/>
</dbReference>
<dbReference type="GO" id="GO:0005576">
    <property type="term" value="C:extracellular region"/>
    <property type="evidence" value="ECO:0007669"/>
    <property type="project" value="UniProtKB-SubCell"/>
</dbReference>
<dbReference type="Pfam" id="PF07654">
    <property type="entry name" value="C1-set"/>
    <property type="match status" value="1"/>
</dbReference>
<evidence type="ECO:0000313" key="11">
    <source>
        <dbReference type="RefSeq" id="XP_042562206.1"/>
    </source>
</evidence>
<dbReference type="AlphaFoldDB" id="A0A8M1KDS3"/>
<dbReference type="PANTHER" id="PTHR19944">
    <property type="entry name" value="MHC CLASS II-RELATED"/>
    <property type="match status" value="1"/>
</dbReference>
<sequence length="116" mass="13049">MNCFLSASVLFFLVSCALGRQSSPKVQVYSHNPGKLGEPNTLICHVSGFHPPDISITLLKNGVEMKGGKQTDLAFESGWQFHLTKHVPFHPQKSEDYTCLVRHMTNEKIYTWEADV</sequence>
<feature type="chain" id="PRO_5035465924" description="Beta-2-microglobulin" evidence="8">
    <location>
        <begin position="20"/>
        <end position="116"/>
    </location>
</feature>
<organism evidence="10 11">
    <name type="scientific">Clupea harengus</name>
    <name type="common">Atlantic herring</name>
    <dbReference type="NCBI Taxonomy" id="7950"/>
    <lineage>
        <taxon>Eukaryota</taxon>
        <taxon>Metazoa</taxon>
        <taxon>Chordata</taxon>
        <taxon>Craniata</taxon>
        <taxon>Vertebrata</taxon>
        <taxon>Euteleostomi</taxon>
        <taxon>Actinopterygii</taxon>
        <taxon>Neopterygii</taxon>
        <taxon>Teleostei</taxon>
        <taxon>Clupei</taxon>
        <taxon>Clupeiformes</taxon>
        <taxon>Clupeoidei</taxon>
        <taxon>Clupeidae</taxon>
        <taxon>Clupea</taxon>
    </lineage>
</organism>
<evidence type="ECO:0000256" key="7">
    <source>
        <dbReference type="ARBA" id="ARBA00023319"/>
    </source>
</evidence>
<gene>
    <name evidence="11" type="primary">LOC122131637</name>
</gene>
<keyword evidence="7" id="KW-0393">Immunoglobulin domain</keyword>
<keyword evidence="8" id="KW-0732">Signal</keyword>
<name>A0A8M1KDS3_CLUHA</name>
<feature type="signal peptide" evidence="8">
    <location>
        <begin position="1"/>
        <end position="19"/>
    </location>
</feature>
<keyword evidence="6" id="KW-0391">Immunity</keyword>
<accession>A0A8M1KDS3</accession>